<accession>A0A7L5AKC1</accession>
<dbReference type="KEGG" id="mant:BHD05_13520"/>
<dbReference type="AlphaFoldDB" id="A0A7L5AKC1"/>
<keyword evidence="2" id="KW-1185">Reference proteome</keyword>
<dbReference type="EMBL" id="CP017146">
    <property type="protein sequence ID" value="QHO70516.1"/>
    <property type="molecule type" value="Genomic_DNA"/>
</dbReference>
<sequence>MNTIDVIVVGSGPNGMAAAVTMARAGLSVRVYERNPTIGGGARTVESTLPGFRHDICSAVHPMALASGFFQKFQLDRRIKLLLPEISYAHPLDDGRAGVAWRDLDRTAEGLGPDGRAWKRLFGPLVDHVAEVAQFTGSNMLQLPRHPLTALRLAARILEQGSPAWNARFVEDEAPAMLTGVNAHSIRRMPSLETAAVGLVLATHAHAKGWPIPVGGSQSIIDAMAADLIAHGGEIVTDTEVASLAELPSARAVILDVSARSLASIAGDALPARYSRALRRFRYGNAAAKVDFALNAPVPWANEHVRAAGTVHLGGSRAELAASEAEVAAGRHPRSPYVLASQPTLLDRSRAPLGFQTLWAYTHVPAGSPVDPTEAITAQIERYAPGFRDVIIASASQTAVEMERYNPNYVGGDIAAGSPSLWQLVARPVLSPDPWRTPAPGLYLCSSSTPPGPGVHGLPGYYAARSALAAEFGITTPPRLGLD</sequence>
<organism evidence="1 2">
    <name type="scientific">Marisediminicola antarctica</name>
    <dbReference type="NCBI Taxonomy" id="674079"/>
    <lineage>
        <taxon>Bacteria</taxon>
        <taxon>Bacillati</taxon>
        <taxon>Actinomycetota</taxon>
        <taxon>Actinomycetes</taxon>
        <taxon>Micrococcales</taxon>
        <taxon>Microbacteriaceae</taxon>
        <taxon>Marisediminicola</taxon>
    </lineage>
</organism>
<dbReference type="InterPro" id="IPR036188">
    <property type="entry name" value="FAD/NAD-bd_sf"/>
</dbReference>
<dbReference type="RefSeq" id="WP_161886899.1">
    <property type="nucleotide sequence ID" value="NZ_CP017146.1"/>
</dbReference>
<dbReference type="OrthoDB" id="833207at2"/>
<dbReference type="PRINTS" id="PR00419">
    <property type="entry name" value="ADXRDTASE"/>
</dbReference>
<proteinExistence type="predicted"/>
<dbReference type="Gene3D" id="3.50.50.60">
    <property type="entry name" value="FAD/NAD(P)-binding domain"/>
    <property type="match status" value="2"/>
</dbReference>
<dbReference type="PANTHER" id="PTHR10668:SF105">
    <property type="entry name" value="DEHYDROGENASE-RELATED"/>
    <property type="match status" value="1"/>
</dbReference>
<dbReference type="Pfam" id="PF13450">
    <property type="entry name" value="NAD_binding_8"/>
    <property type="match status" value="1"/>
</dbReference>
<dbReference type="Proteomes" id="UP000464507">
    <property type="component" value="Chromosome"/>
</dbReference>
<evidence type="ECO:0000313" key="2">
    <source>
        <dbReference type="Proteomes" id="UP000464507"/>
    </source>
</evidence>
<dbReference type="SUPFAM" id="SSF51905">
    <property type="entry name" value="FAD/NAD(P)-binding domain"/>
    <property type="match status" value="1"/>
</dbReference>
<reference evidence="1 2" key="1">
    <citation type="submission" date="2016-09" db="EMBL/GenBank/DDBJ databases">
        <title>Complete genome sequence of microbes from the polar regions.</title>
        <authorList>
            <person name="Liao L."/>
            <person name="Chen B."/>
        </authorList>
    </citation>
    <scope>NUCLEOTIDE SEQUENCE [LARGE SCALE GENOMIC DNA]</scope>
    <source>
        <strain evidence="1 2">ZS314</strain>
    </source>
</reference>
<evidence type="ECO:0000313" key="1">
    <source>
        <dbReference type="EMBL" id="QHO70516.1"/>
    </source>
</evidence>
<gene>
    <name evidence="1" type="ORF">BHD05_13520</name>
</gene>
<dbReference type="PANTHER" id="PTHR10668">
    <property type="entry name" value="PHYTOENE DEHYDROGENASE"/>
    <property type="match status" value="1"/>
</dbReference>
<protein>
    <submittedName>
        <fullName evidence="1">Dehydrogenase</fullName>
    </submittedName>
</protein>
<name>A0A7L5AKC1_9MICO</name>